<dbReference type="GO" id="GO:0055085">
    <property type="term" value="P:transmembrane transport"/>
    <property type="evidence" value="ECO:0007669"/>
    <property type="project" value="InterPro"/>
</dbReference>
<organism evidence="7">
    <name type="scientific">hydrothermal vent metagenome</name>
    <dbReference type="NCBI Taxonomy" id="652676"/>
    <lineage>
        <taxon>unclassified sequences</taxon>
        <taxon>metagenomes</taxon>
        <taxon>ecological metagenomes</taxon>
    </lineage>
</organism>
<evidence type="ECO:0000256" key="5">
    <source>
        <dbReference type="SAM" id="Phobius"/>
    </source>
</evidence>
<feature type="transmembrane region" description="Helical" evidence="5">
    <location>
        <begin position="246"/>
        <end position="268"/>
    </location>
</feature>
<feature type="transmembrane region" description="Helical" evidence="5">
    <location>
        <begin position="317"/>
        <end position="339"/>
    </location>
</feature>
<evidence type="ECO:0000259" key="6">
    <source>
        <dbReference type="PROSITE" id="PS50928"/>
    </source>
</evidence>
<feature type="transmembrane region" description="Helical" evidence="5">
    <location>
        <begin position="345"/>
        <end position="365"/>
    </location>
</feature>
<accession>A0A3B0SWN9</accession>
<feature type="transmembrane region" description="Helical" evidence="5">
    <location>
        <begin position="274"/>
        <end position="296"/>
    </location>
</feature>
<dbReference type="InterPro" id="IPR000515">
    <property type="entry name" value="MetI-like"/>
</dbReference>
<dbReference type="AlphaFoldDB" id="A0A3B0SWN9"/>
<sequence>MIDLSKNAGFNLAARNRAERRFRLSGILAITVSLLFLLVMLVDITGTASGALKRTQIAIEVDLGAENVDPDDLRAAPWGKIIKQGLRAMFPEVSKRKDKKRLYNLASPEASFELRKMVAKAPALAGGVRRVWVTASDDLDLFLRGKVDMDLPEKRRRVKDVEANWISALEQNGNLRRVINWNFLTSGDSREPEVAGILSALAGSAWSLAVCFILSFPIGIGAALYLEEFAPKNRMSDLIEVNINNLAAVPSIVFGLLGLAIFLGFMGLPRSSPLVGGMVLALMTLPTIIIAARAALKAVPPSFKEGALALGATPVQAVFHHVFPVAMPGMLTGAIIGMAQALGETAPLLMIGMVAFIVDIPTSILQPATALPV</sequence>
<dbReference type="InterPro" id="IPR024573">
    <property type="entry name" value="DUF3333"/>
</dbReference>
<protein>
    <submittedName>
        <fullName evidence="7">Phosphate transport system permease protein PstA (TC 3.A.1.7.1)</fullName>
    </submittedName>
</protein>
<evidence type="ECO:0000256" key="1">
    <source>
        <dbReference type="ARBA" id="ARBA00004141"/>
    </source>
</evidence>
<dbReference type="Pfam" id="PF00528">
    <property type="entry name" value="BPD_transp_1"/>
    <property type="match status" value="1"/>
</dbReference>
<feature type="transmembrane region" description="Helical" evidence="5">
    <location>
        <begin position="205"/>
        <end position="226"/>
    </location>
</feature>
<feature type="domain" description="ABC transmembrane type-1" evidence="6">
    <location>
        <begin position="201"/>
        <end position="373"/>
    </location>
</feature>
<dbReference type="PANTHER" id="PTHR43470">
    <property type="entry name" value="PHOSPHATE TRANSPORT SYSTEM PERMEASE PROTEIN PSTA-RELATED"/>
    <property type="match status" value="1"/>
</dbReference>
<evidence type="ECO:0000256" key="4">
    <source>
        <dbReference type="ARBA" id="ARBA00023136"/>
    </source>
</evidence>
<dbReference type="PANTHER" id="PTHR43470:SF5">
    <property type="entry name" value="PHOSPHATE TRANSPORT SYSTEM PERMEASE PROTEIN PSTA"/>
    <property type="match status" value="1"/>
</dbReference>
<dbReference type="GO" id="GO:0016020">
    <property type="term" value="C:membrane"/>
    <property type="evidence" value="ECO:0007669"/>
    <property type="project" value="UniProtKB-SubCell"/>
</dbReference>
<reference evidence="7" key="1">
    <citation type="submission" date="2018-06" db="EMBL/GenBank/DDBJ databases">
        <authorList>
            <person name="Zhirakovskaya E."/>
        </authorList>
    </citation>
    <scope>NUCLEOTIDE SEQUENCE</scope>
</reference>
<feature type="transmembrane region" description="Helical" evidence="5">
    <location>
        <begin position="21"/>
        <end position="42"/>
    </location>
</feature>
<evidence type="ECO:0000256" key="3">
    <source>
        <dbReference type="ARBA" id="ARBA00022989"/>
    </source>
</evidence>
<dbReference type="InterPro" id="IPR035906">
    <property type="entry name" value="MetI-like_sf"/>
</dbReference>
<comment type="subcellular location">
    <subcellularLocation>
        <location evidence="1">Membrane</location>
        <topology evidence="1">Multi-pass membrane protein</topology>
    </subcellularLocation>
</comment>
<dbReference type="Pfam" id="PF11812">
    <property type="entry name" value="DUF3333"/>
    <property type="match status" value="1"/>
</dbReference>
<proteinExistence type="predicted"/>
<dbReference type="EMBL" id="UOEG01000280">
    <property type="protein sequence ID" value="VAW04759.1"/>
    <property type="molecule type" value="Genomic_DNA"/>
</dbReference>
<evidence type="ECO:0000256" key="2">
    <source>
        <dbReference type="ARBA" id="ARBA00022692"/>
    </source>
</evidence>
<dbReference type="CDD" id="cd06261">
    <property type="entry name" value="TM_PBP2"/>
    <property type="match status" value="1"/>
</dbReference>
<keyword evidence="4 5" id="KW-0472">Membrane</keyword>
<dbReference type="Gene3D" id="1.10.3720.10">
    <property type="entry name" value="MetI-like"/>
    <property type="match status" value="1"/>
</dbReference>
<feature type="non-terminal residue" evidence="7">
    <location>
        <position position="373"/>
    </location>
</feature>
<gene>
    <name evidence="7" type="ORF">MNBD_ALPHA07-1912</name>
</gene>
<evidence type="ECO:0000313" key="7">
    <source>
        <dbReference type="EMBL" id="VAW04759.1"/>
    </source>
</evidence>
<dbReference type="PROSITE" id="PS50928">
    <property type="entry name" value="ABC_TM1"/>
    <property type="match status" value="1"/>
</dbReference>
<keyword evidence="2 5" id="KW-0812">Transmembrane</keyword>
<name>A0A3B0SWN9_9ZZZZ</name>
<keyword evidence="3 5" id="KW-1133">Transmembrane helix</keyword>
<dbReference type="SUPFAM" id="SSF161098">
    <property type="entry name" value="MetI-like"/>
    <property type="match status" value="1"/>
</dbReference>